<dbReference type="RefSeq" id="WP_241061407.1">
    <property type="nucleotide sequence ID" value="NZ_JAKWJU010000002.1"/>
</dbReference>
<gene>
    <name evidence="2" type="ORF">MMA15_19340</name>
</gene>
<evidence type="ECO:0000313" key="2">
    <source>
        <dbReference type="EMBL" id="MCH6162463.1"/>
    </source>
</evidence>
<reference evidence="2" key="1">
    <citation type="submission" date="2022-03" db="EMBL/GenBank/DDBJ databases">
        <authorList>
            <person name="Santos J.D.N."/>
            <person name="Kallscheuer N."/>
            <person name="Jogler C."/>
            <person name="Lage O.M."/>
        </authorList>
    </citation>
    <scope>NUCLEOTIDE SEQUENCE</scope>
    <source>
        <strain evidence="2">M600PL45_2</strain>
    </source>
</reference>
<organism evidence="2 3">
    <name type="scientific">Streptomyces marispadix</name>
    <dbReference type="NCBI Taxonomy" id="2922868"/>
    <lineage>
        <taxon>Bacteria</taxon>
        <taxon>Bacillati</taxon>
        <taxon>Actinomycetota</taxon>
        <taxon>Actinomycetes</taxon>
        <taxon>Kitasatosporales</taxon>
        <taxon>Streptomycetaceae</taxon>
        <taxon>Streptomyces</taxon>
    </lineage>
</organism>
<protein>
    <recommendedName>
        <fullName evidence="4">Pectate lyase</fullName>
    </recommendedName>
</protein>
<sequence length="179" mass="18399">MNRKIALRTAVGASAMALAIFSTAYVAEATTDEPAKAKEAAPLAKMSHSAAAKKLGDAGIGITSSGGCSDRNNSSCTSLDQVNSATIDGAITLKGASKCDLTVTGGTETGHASGTYSHWNGYKLDFHMTGCLSSYVKNTFTSIGGNKWKSGSGNIYFDEGNHWDVTFHNCGGCLSGGKG</sequence>
<accession>A0ABS9T1V2</accession>
<keyword evidence="1" id="KW-0732">Signal</keyword>
<feature type="signal peptide" evidence="1">
    <location>
        <begin position="1"/>
        <end position="26"/>
    </location>
</feature>
<comment type="caution">
    <text evidence="2">The sequence shown here is derived from an EMBL/GenBank/DDBJ whole genome shotgun (WGS) entry which is preliminary data.</text>
</comment>
<name>A0ABS9T1V2_9ACTN</name>
<keyword evidence="3" id="KW-1185">Reference proteome</keyword>
<evidence type="ECO:0008006" key="4">
    <source>
        <dbReference type="Google" id="ProtNLM"/>
    </source>
</evidence>
<evidence type="ECO:0000256" key="1">
    <source>
        <dbReference type="SAM" id="SignalP"/>
    </source>
</evidence>
<dbReference type="EMBL" id="JAKWJU010000002">
    <property type="protein sequence ID" value="MCH6162463.1"/>
    <property type="molecule type" value="Genomic_DNA"/>
</dbReference>
<reference evidence="2" key="2">
    <citation type="journal article" date="2023" name="Int. J. Syst. Evol. Microbiol.">
        <title>Streptomyces marispadix sp. nov., isolated from marine beach sediment of the Northern Coast of Portugal.</title>
        <authorList>
            <person name="dos Santos J.D.N."/>
            <person name="Vitorino I.R."/>
            <person name="Kallscheuer N."/>
            <person name="Srivastava A."/>
            <person name="Krautwurst S."/>
            <person name="Marz M."/>
            <person name="Jogler C."/>
            <person name="Lobo Da Cunha A."/>
            <person name="Catita J."/>
            <person name="Goncalves H."/>
            <person name="Gonzalez I."/>
            <person name="Reyes F."/>
            <person name="Lage O.M."/>
        </authorList>
    </citation>
    <scope>NUCLEOTIDE SEQUENCE</scope>
    <source>
        <strain evidence="2">M600PL45_2</strain>
    </source>
</reference>
<proteinExistence type="predicted"/>
<feature type="chain" id="PRO_5045601685" description="Pectate lyase" evidence="1">
    <location>
        <begin position="27"/>
        <end position="179"/>
    </location>
</feature>
<evidence type="ECO:0000313" key="3">
    <source>
        <dbReference type="Proteomes" id="UP001166784"/>
    </source>
</evidence>
<dbReference type="Proteomes" id="UP001166784">
    <property type="component" value="Unassembled WGS sequence"/>
</dbReference>